<feature type="transmembrane region" description="Helical" evidence="2">
    <location>
        <begin position="150"/>
        <end position="171"/>
    </location>
</feature>
<accession>A0A432MFY8</accession>
<sequence>MTDSTSRDHQTAPDTGGGPPPAPEGHGDGPGPRPDPGAPRGLLAWTLGLATLAGLVTAIGVELSYASAKSDLREGPFNPKFEGNEPPGYEQMGNYEKRDAIVEFELRTKPPAEVKNSALANGLLGALLGAAMGLGAGLSRRSAPLGLKAAAVGLVVGGVAGAGASAVMGPVFFRFLTPESGLGLPLMTHGVIWAMVGLAGGLALGIGLGGGARLPSALVGGLIGGIVGTFVFEVINAIAFSDVRVYEPHPTAAGPRISACLSVAICVALFAVLALRERPKPTTPAHPMAD</sequence>
<feature type="region of interest" description="Disordered" evidence="1">
    <location>
        <begin position="1"/>
        <end position="40"/>
    </location>
</feature>
<feature type="transmembrane region" description="Helical" evidence="2">
    <location>
        <begin position="253"/>
        <end position="275"/>
    </location>
</feature>
<evidence type="ECO:0000313" key="4">
    <source>
        <dbReference type="Proteomes" id="UP000280296"/>
    </source>
</evidence>
<keyword evidence="2" id="KW-0472">Membrane</keyword>
<feature type="transmembrane region" description="Helical" evidence="2">
    <location>
        <begin position="118"/>
        <end position="138"/>
    </location>
</feature>
<reference evidence="3 4" key="2">
    <citation type="submission" date="2019-01" db="EMBL/GenBank/DDBJ databases">
        <title>Tautonia sociabilis, a novel thermotolerant planctomycete of Isosphaeraceae family, isolated from a 4000 m deep subterranean habitat.</title>
        <authorList>
            <person name="Kovaleva O.L."/>
            <person name="Elcheninov A.G."/>
            <person name="Van Heerden E."/>
            <person name="Toshchakov S.V."/>
            <person name="Novikov A."/>
            <person name="Bonch-Osmolovskaya E.A."/>
            <person name="Kublanov I.V."/>
        </authorList>
    </citation>
    <scope>NUCLEOTIDE SEQUENCE [LARGE SCALE GENOMIC DNA]</scope>
    <source>
        <strain evidence="3 4">GM2012</strain>
    </source>
</reference>
<keyword evidence="2" id="KW-1133">Transmembrane helix</keyword>
<feature type="transmembrane region" description="Helical" evidence="2">
    <location>
        <begin position="217"/>
        <end position="241"/>
    </location>
</feature>
<dbReference type="AlphaFoldDB" id="A0A432MFY8"/>
<feature type="transmembrane region" description="Helical" evidence="2">
    <location>
        <begin position="191"/>
        <end position="210"/>
    </location>
</feature>
<comment type="caution">
    <text evidence="3">The sequence shown here is derived from an EMBL/GenBank/DDBJ whole genome shotgun (WGS) entry which is preliminary data.</text>
</comment>
<name>A0A432MFY8_9BACT</name>
<dbReference type="Proteomes" id="UP000280296">
    <property type="component" value="Unassembled WGS sequence"/>
</dbReference>
<feature type="compositionally biased region" description="Basic and acidic residues" evidence="1">
    <location>
        <begin position="1"/>
        <end position="11"/>
    </location>
</feature>
<evidence type="ECO:0000313" key="3">
    <source>
        <dbReference type="EMBL" id="RUL85375.1"/>
    </source>
</evidence>
<evidence type="ECO:0000256" key="1">
    <source>
        <dbReference type="SAM" id="MobiDB-lite"/>
    </source>
</evidence>
<dbReference type="RefSeq" id="WP_126726954.1">
    <property type="nucleotide sequence ID" value="NZ_RYZH01000040.1"/>
</dbReference>
<gene>
    <name evidence="3" type="ORF">TsocGM_18540</name>
</gene>
<keyword evidence="2" id="KW-0812">Transmembrane</keyword>
<keyword evidence="4" id="KW-1185">Reference proteome</keyword>
<proteinExistence type="predicted"/>
<reference evidence="3 4" key="1">
    <citation type="submission" date="2018-12" db="EMBL/GenBank/DDBJ databases">
        <authorList>
            <person name="Toschakov S.V."/>
        </authorList>
    </citation>
    <scope>NUCLEOTIDE SEQUENCE [LARGE SCALE GENOMIC DNA]</scope>
    <source>
        <strain evidence="3 4">GM2012</strain>
    </source>
</reference>
<organism evidence="3 4">
    <name type="scientific">Tautonia sociabilis</name>
    <dbReference type="NCBI Taxonomy" id="2080755"/>
    <lineage>
        <taxon>Bacteria</taxon>
        <taxon>Pseudomonadati</taxon>
        <taxon>Planctomycetota</taxon>
        <taxon>Planctomycetia</taxon>
        <taxon>Isosphaerales</taxon>
        <taxon>Isosphaeraceae</taxon>
        <taxon>Tautonia</taxon>
    </lineage>
</organism>
<feature type="transmembrane region" description="Helical" evidence="2">
    <location>
        <begin position="42"/>
        <end position="61"/>
    </location>
</feature>
<evidence type="ECO:0000256" key="2">
    <source>
        <dbReference type="SAM" id="Phobius"/>
    </source>
</evidence>
<dbReference type="EMBL" id="RYZH01000040">
    <property type="protein sequence ID" value="RUL85375.1"/>
    <property type="molecule type" value="Genomic_DNA"/>
</dbReference>
<protein>
    <submittedName>
        <fullName evidence="3">Uncharacterized protein</fullName>
    </submittedName>
</protein>